<keyword evidence="4 8" id="KW-0479">Metal-binding</keyword>
<dbReference type="InterPro" id="IPR001128">
    <property type="entry name" value="Cyt_P450"/>
</dbReference>
<gene>
    <name evidence="11" type="primary">LOC106180468</name>
</gene>
<dbReference type="InterPro" id="IPR050479">
    <property type="entry name" value="CYP11_CYP27_families"/>
</dbReference>
<sequence>MPNFRTTFAAQLINIHRKRTCSSYKFMQSSQKDNHNPVLDCSQVKSFKEIPGPRGLPYFGSLFDYMTGTHDYRTMREILKSFHDNYGPVVKETRSGDTFVHLFHLDDICGVLRNSQVQTDVYPLFPPLGFYRRWRRIGPGIGNVNGEEWHTLRGLVQSHILRPNIVADYLPFINEVADDFLTRLPGIQTANGEVPNLYEEVTKWHLKSTARNVFETNPGFFDNEVNEFFDVRSMIEATQTVVRSATRLYYSLPLYRYVRTTQWDTMVKSADYLFGGLQKLLDRAVDDIKVLSATNQLPDDKYSFLRHVMSRSGDIPYSEWGMLSLDMVFDGLIATPAVLIWNLFTLSKYSHVQDKLFEEVEKTVPRGENVTKDHIKKMKYMKAFLKETSRFFPLTVELTRIPQQDTVVGGYHITKGTILSLNSLVFYHSPEYFVAPEQFQPERWLRENTSEDYNPYTLLPFGHGTRMCLGRRFAELELSVMLVKILQRYRLQWMGKVDMGQEFHSVHVPDCAARVKFIERQEMQQ</sequence>
<dbReference type="InParanoid" id="A0A1S3KBU2"/>
<dbReference type="GeneID" id="106180468"/>
<dbReference type="InterPro" id="IPR002401">
    <property type="entry name" value="Cyt_P450_E_grp-I"/>
</dbReference>
<dbReference type="Proteomes" id="UP000085678">
    <property type="component" value="Unplaced"/>
</dbReference>
<dbReference type="GO" id="GO:0016705">
    <property type="term" value="F:oxidoreductase activity, acting on paired donors, with incorporation or reduction of molecular oxygen"/>
    <property type="evidence" value="ECO:0007669"/>
    <property type="project" value="InterPro"/>
</dbReference>
<dbReference type="PRINTS" id="PR00463">
    <property type="entry name" value="EP450I"/>
</dbReference>
<comment type="similarity">
    <text evidence="2 9">Belongs to the cytochrome P450 family.</text>
</comment>
<evidence type="ECO:0000256" key="4">
    <source>
        <dbReference type="ARBA" id="ARBA00022723"/>
    </source>
</evidence>
<comment type="cofactor">
    <cofactor evidence="1 8">
        <name>heme</name>
        <dbReference type="ChEBI" id="CHEBI:30413"/>
    </cofactor>
</comment>
<evidence type="ECO:0000313" key="10">
    <source>
        <dbReference type="Proteomes" id="UP000085678"/>
    </source>
</evidence>
<keyword evidence="10" id="KW-1185">Reference proteome</keyword>
<dbReference type="GO" id="GO:0004497">
    <property type="term" value="F:monooxygenase activity"/>
    <property type="evidence" value="ECO:0007669"/>
    <property type="project" value="UniProtKB-KW"/>
</dbReference>
<dbReference type="PANTHER" id="PTHR24279">
    <property type="entry name" value="CYTOCHROME P450"/>
    <property type="match status" value="1"/>
</dbReference>
<dbReference type="InterPro" id="IPR017972">
    <property type="entry name" value="Cyt_P450_CS"/>
</dbReference>
<dbReference type="GO" id="GO:0020037">
    <property type="term" value="F:heme binding"/>
    <property type="evidence" value="ECO:0007669"/>
    <property type="project" value="InterPro"/>
</dbReference>
<keyword evidence="5 9" id="KW-0560">Oxidoreductase</keyword>
<dbReference type="Pfam" id="PF00067">
    <property type="entry name" value="p450"/>
    <property type="match status" value="1"/>
</dbReference>
<dbReference type="PROSITE" id="PS00086">
    <property type="entry name" value="CYTOCHROME_P450"/>
    <property type="match status" value="1"/>
</dbReference>
<evidence type="ECO:0000256" key="2">
    <source>
        <dbReference type="ARBA" id="ARBA00010617"/>
    </source>
</evidence>
<evidence type="ECO:0000256" key="8">
    <source>
        <dbReference type="PIRSR" id="PIRSR602401-1"/>
    </source>
</evidence>
<dbReference type="RefSeq" id="XP_013419909.1">
    <property type="nucleotide sequence ID" value="XM_013564455.1"/>
</dbReference>
<name>A0A1S3KBU2_LINAN</name>
<feature type="binding site" description="axial binding residue" evidence="8">
    <location>
        <position position="468"/>
    </location>
    <ligand>
        <name>heme</name>
        <dbReference type="ChEBI" id="CHEBI:30413"/>
    </ligand>
    <ligandPart>
        <name>Fe</name>
        <dbReference type="ChEBI" id="CHEBI:18248"/>
    </ligandPart>
</feature>
<dbReference type="KEGG" id="lak:106180468"/>
<reference evidence="11" key="1">
    <citation type="journal article" date="2015" name="Nat. Commun.">
        <title>The Lingula genome provides insights into brachiopod evolution and the origin of phosphate biomineralization.</title>
        <authorList>
            <person name="Luo Y.J."/>
            <person name="Takeuchi T."/>
            <person name="Koyanagi R."/>
            <person name="Yamada L."/>
            <person name="Kanda M."/>
            <person name="Khalturina M."/>
            <person name="Fujie M."/>
            <person name="Yamasaki S.I."/>
            <person name="Endo K."/>
            <person name="Satoh N."/>
        </authorList>
    </citation>
    <scope>NUCLEOTIDE SEQUENCE</scope>
</reference>
<organism evidence="10 11">
    <name type="scientific">Lingula anatina</name>
    <name type="common">Brachiopod</name>
    <name type="synonym">Lingula unguis</name>
    <dbReference type="NCBI Taxonomy" id="7574"/>
    <lineage>
        <taxon>Eukaryota</taxon>
        <taxon>Metazoa</taxon>
        <taxon>Spiralia</taxon>
        <taxon>Lophotrochozoa</taxon>
        <taxon>Brachiopoda</taxon>
        <taxon>Linguliformea</taxon>
        <taxon>Lingulata</taxon>
        <taxon>Lingulida</taxon>
        <taxon>Linguloidea</taxon>
        <taxon>Lingulidae</taxon>
        <taxon>Lingula</taxon>
    </lineage>
</organism>
<keyword evidence="3 8" id="KW-0349">Heme</keyword>
<protein>
    <submittedName>
        <fullName evidence="11">Probable cytochrome P450 CYP44</fullName>
    </submittedName>
</protein>
<dbReference type="CDD" id="cd11054">
    <property type="entry name" value="CYP24A1-like"/>
    <property type="match status" value="1"/>
</dbReference>
<dbReference type="OrthoDB" id="3945418at2759"/>
<dbReference type="PRINTS" id="PR00385">
    <property type="entry name" value="P450"/>
</dbReference>
<evidence type="ECO:0000256" key="5">
    <source>
        <dbReference type="ARBA" id="ARBA00023002"/>
    </source>
</evidence>
<keyword evidence="7 9" id="KW-0503">Monooxygenase</keyword>
<dbReference type="AlphaFoldDB" id="A0A1S3KBU2"/>
<evidence type="ECO:0000256" key="9">
    <source>
        <dbReference type="RuleBase" id="RU000461"/>
    </source>
</evidence>
<dbReference type="Gene3D" id="1.10.630.10">
    <property type="entry name" value="Cytochrome P450"/>
    <property type="match status" value="1"/>
</dbReference>
<accession>A0A1S3KBU2</accession>
<dbReference type="SUPFAM" id="SSF48264">
    <property type="entry name" value="Cytochrome P450"/>
    <property type="match status" value="1"/>
</dbReference>
<evidence type="ECO:0000256" key="7">
    <source>
        <dbReference type="ARBA" id="ARBA00023033"/>
    </source>
</evidence>
<dbReference type="GO" id="GO:0005506">
    <property type="term" value="F:iron ion binding"/>
    <property type="evidence" value="ECO:0007669"/>
    <property type="project" value="InterPro"/>
</dbReference>
<evidence type="ECO:0000256" key="6">
    <source>
        <dbReference type="ARBA" id="ARBA00023004"/>
    </source>
</evidence>
<evidence type="ECO:0000313" key="11">
    <source>
        <dbReference type="RefSeq" id="XP_013419909.1"/>
    </source>
</evidence>
<dbReference type="InterPro" id="IPR036396">
    <property type="entry name" value="Cyt_P450_sf"/>
</dbReference>
<dbReference type="STRING" id="7574.A0A1S3KBU2"/>
<keyword evidence="6 8" id="KW-0408">Iron</keyword>
<evidence type="ECO:0000256" key="3">
    <source>
        <dbReference type="ARBA" id="ARBA00022617"/>
    </source>
</evidence>
<dbReference type="PANTHER" id="PTHR24279:SF120">
    <property type="entry name" value="CYTOCHROME P450"/>
    <property type="match status" value="1"/>
</dbReference>
<reference evidence="11" key="2">
    <citation type="submission" date="2025-08" db="UniProtKB">
        <authorList>
            <consortium name="RefSeq"/>
        </authorList>
    </citation>
    <scope>IDENTIFICATION</scope>
</reference>
<proteinExistence type="inferred from homology"/>
<evidence type="ECO:0000256" key="1">
    <source>
        <dbReference type="ARBA" id="ARBA00001971"/>
    </source>
</evidence>